<evidence type="ECO:0000256" key="5">
    <source>
        <dbReference type="PROSITE-ProRule" id="PRU00117"/>
    </source>
</evidence>
<dbReference type="CDD" id="cd02394">
    <property type="entry name" value="KH-I_Vigilin_rpt6"/>
    <property type="match status" value="1"/>
</dbReference>
<dbReference type="InterPro" id="IPR004087">
    <property type="entry name" value="KH_dom"/>
</dbReference>
<dbReference type="CDD" id="cd22411">
    <property type="entry name" value="KH-I_Vigilin_rpt8"/>
    <property type="match status" value="1"/>
</dbReference>
<feature type="domain" description="K Homology" evidence="8">
    <location>
        <begin position="530"/>
        <end position="599"/>
    </location>
</feature>
<dbReference type="InterPro" id="IPR036612">
    <property type="entry name" value="KH_dom_type_1_sf"/>
</dbReference>
<feature type="region of interest" description="Disordered" evidence="7">
    <location>
        <begin position="1"/>
        <end position="76"/>
    </location>
</feature>
<feature type="domain" description="K Homology" evidence="8">
    <location>
        <begin position="458"/>
        <end position="526"/>
    </location>
</feature>
<dbReference type="InterPro" id="IPR004088">
    <property type="entry name" value="KH_dom_type_1"/>
</dbReference>
<evidence type="ECO:0000256" key="1">
    <source>
        <dbReference type="ARBA" id="ARBA00004496"/>
    </source>
</evidence>
<evidence type="ECO:0000256" key="6">
    <source>
        <dbReference type="SAM" id="Coils"/>
    </source>
</evidence>
<keyword evidence="2" id="KW-0963">Cytoplasm</keyword>
<reference evidence="9" key="1">
    <citation type="submission" date="2021-01" db="UniProtKB">
        <authorList>
            <consortium name="EnsemblMetazoa"/>
        </authorList>
    </citation>
    <scope>IDENTIFICATION</scope>
</reference>
<dbReference type="FunFam" id="3.30.1370.10:FF:000039">
    <property type="entry name" value="vigilin isoform X1"/>
    <property type="match status" value="1"/>
</dbReference>
<sequence length="1299" mass="143935">MEHGQDIPLNINGAIGDINSSKLLNGSYSPEEPALTNGDSHATTTTSEDATPTYADAFPPLSSSSAGPSASKQSVWATGGTGAAVSKVKQPQKQQKFMSSDSSQVFKIPFEERRFKNLTPFVGDVDKQNQIILDVMQKTGATIEVSVTKDQCLTIMVSGKREAARDARARITAGLQTQASIEMVTPKEHHKFILGKGGKRLQELELLTQTKITIPKESDIIRIVGTKEGIDRAKHEIQLISDEQAKLAFERLNIPKIYHPFICGPDNEKAKEIANATGARINIPPASVEKDEMTVAGEKDAVQKAVQIIMDIYKDKEKRTKTVSVEVKKTQHKYVNGPRGAGIQDILRTTGVSIEMPPAGSDNVTITLRGDPDKLGNALTLLYEKANSVISTEINAPTWLHRFIIGRQGANIKKIIKDLDNKVHVEFVENKIMISGPPTEVQAAENLLESSLKELKNTMSYEDIKVDQKWHRHIIGKAGSNIGRIKNETGTSINIPSDEEKSNVIRIEGSPDGVAAAKKAILDMASKMDNEKSRDIIIENKLHKNIIGQKGDKVREIREKFPDVQISFPDADKKSDVVTLRGPKEDVDKCFNHMKKLVTELVASSYKCEVPIMKRFHGNVIGRAGANIKKIKEETGTQIDIPAENSTSDVIIVTGHKAQAEKARDMILKIQNELANIITEELKIPQKLHSSMIGQKGKLIHSITAECGDVNIRFPQDGVTSDAISIRGTAEDVEKAKVQLKKLAEERLENSFTEEITAKPEHHRFLIGRNGANIQKLRESTGARIVFPTRQDDNKEIITIIGKKESVQQAKKELEAKIEALSNVVESEILIDPKYHKHLAARRAQILNDLSEEFGGVTISLPKDQATSKVAVKGAKECVEGAKNRLKEIVDDLEQMTEIQCIVVQKHHRNLLGNKGKYVQDISAKFSVQIKFPDRRKAEDPPLDEAPPEGEVNKNDIIIILGRKDNAENAKAALMELIPVSKEVMIPFDNHRFIIGQKGAGIRKLMDDHDVNINVPPPERKEEIIIVTGPIANVEKAIIALNVRNDEIESGNEDRRLRQFELILDVPHRHHPKLIGRKGAVIQKLRDDFGVMINVPSPKTPTEDDKADQIKLIGYEDRCVKAKAAIDEMIRELEEQMVMEIEIDSRIHNRIIGPRGKSVRKLMDQFKVDIRFPKGEKDKCVVTGLEENCEACKEHLQMLEEEYMEEVNERAQERDMMDAYMAPRRGGGGNARGGNDLFGYVVKDAPWNGSAQNGKSAPAPENPKSVSVPDAGNESEFPDLGLKAASNGQGKAWGPWGNH</sequence>
<dbReference type="Gene3D" id="3.30.1370.10">
    <property type="entry name" value="K Homology domain, type 1"/>
    <property type="match status" value="14"/>
</dbReference>
<feature type="compositionally biased region" description="Low complexity" evidence="7">
    <location>
        <begin position="42"/>
        <end position="74"/>
    </location>
</feature>
<dbReference type="CDD" id="cd22407">
    <property type="entry name" value="KH-I_Vigilin_rpt3"/>
    <property type="match status" value="1"/>
</dbReference>
<feature type="domain" description="K Homology" evidence="8">
    <location>
        <begin position="750"/>
        <end position="819"/>
    </location>
</feature>
<feature type="domain" description="K Homology" evidence="8">
    <location>
        <begin position="895"/>
        <end position="979"/>
    </location>
</feature>
<evidence type="ECO:0000256" key="7">
    <source>
        <dbReference type="SAM" id="MobiDB-lite"/>
    </source>
</evidence>
<feature type="domain" description="K Homology" evidence="8">
    <location>
        <begin position="676"/>
        <end position="745"/>
    </location>
</feature>
<dbReference type="Proteomes" id="UP000594262">
    <property type="component" value="Unplaced"/>
</dbReference>
<dbReference type="OrthoDB" id="10027144at2759"/>
<evidence type="ECO:0000259" key="8">
    <source>
        <dbReference type="SMART" id="SM00322"/>
    </source>
</evidence>
<dbReference type="Pfam" id="PF00013">
    <property type="entry name" value="KH_1"/>
    <property type="match status" value="13"/>
</dbReference>
<dbReference type="PROSITE" id="PS50084">
    <property type="entry name" value="KH_TYPE_1"/>
    <property type="match status" value="14"/>
</dbReference>
<feature type="domain" description="K Homology" evidence="8">
    <location>
        <begin position="319"/>
        <end position="387"/>
    </location>
</feature>
<keyword evidence="10" id="KW-1185">Reference proteome</keyword>
<dbReference type="RefSeq" id="XP_066928162.1">
    <property type="nucleotide sequence ID" value="XM_067072061.1"/>
</dbReference>
<evidence type="ECO:0000256" key="4">
    <source>
        <dbReference type="ARBA" id="ARBA00022884"/>
    </source>
</evidence>
<dbReference type="Pfam" id="PF24668">
    <property type="entry name" value="KH_Vigilin"/>
    <property type="match status" value="1"/>
</dbReference>
<evidence type="ECO:0000313" key="10">
    <source>
        <dbReference type="Proteomes" id="UP000594262"/>
    </source>
</evidence>
<feature type="domain" description="K Homology" evidence="8">
    <location>
        <begin position="388"/>
        <end position="453"/>
    </location>
</feature>
<comment type="subcellular location">
    <subcellularLocation>
        <location evidence="1">Cytoplasm</location>
    </subcellularLocation>
</comment>
<feature type="compositionally biased region" description="Polar residues" evidence="7">
    <location>
        <begin position="18"/>
        <end position="28"/>
    </location>
</feature>
<feature type="domain" description="K Homology" evidence="8">
    <location>
        <begin position="100"/>
        <end position="176"/>
    </location>
</feature>
<feature type="coiled-coil region" evidence="6">
    <location>
        <begin position="1182"/>
        <end position="1216"/>
    </location>
</feature>
<feature type="domain" description="K Homology" evidence="8">
    <location>
        <begin position="980"/>
        <end position="1046"/>
    </location>
</feature>
<dbReference type="PANTHER" id="PTHR10627">
    <property type="entry name" value="SCP160"/>
    <property type="match status" value="1"/>
</dbReference>
<dbReference type="CDD" id="cd22409">
    <property type="entry name" value="KH-I_Vigilin_rpt5"/>
    <property type="match status" value="1"/>
</dbReference>
<feature type="domain" description="K Homology" evidence="8">
    <location>
        <begin position="177"/>
        <end position="242"/>
    </location>
</feature>
<accession>A0A7M5WWZ6</accession>
<protein>
    <recommendedName>
        <fullName evidence="8">K Homology domain-containing protein</fullName>
    </recommendedName>
</protein>
<evidence type="ECO:0000313" key="9">
    <source>
        <dbReference type="EnsemblMetazoa" id="CLYHEMP014468.1"/>
    </source>
</evidence>
<dbReference type="SUPFAM" id="SSF54791">
    <property type="entry name" value="Eukaryotic type KH-domain (KH-domain type I)"/>
    <property type="match status" value="14"/>
</dbReference>
<organism evidence="9 10">
    <name type="scientific">Clytia hemisphaerica</name>
    <dbReference type="NCBI Taxonomy" id="252671"/>
    <lineage>
        <taxon>Eukaryota</taxon>
        <taxon>Metazoa</taxon>
        <taxon>Cnidaria</taxon>
        <taxon>Hydrozoa</taxon>
        <taxon>Hydroidolina</taxon>
        <taxon>Leptothecata</taxon>
        <taxon>Obeliida</taxon>
        <taxon>Clytiidae</taxon>
        <taxon>Clytia</taxon>
    </lineage>
</organism>
<dbReference type="PANTHER" id="PTHR10627:SF31">
    <property type="entry name" value="DODECA-SATELLITE-BINDING PROTEIN 1, ISOFORM A"/>
    <property type="match status" value="1"/>
</dbReference>
<dbReference type="EnsemblMetazoa" id="CLYHEMT014468.1">
    <property type="protein sequence ID" value="CLYHEMP014468.1"/>
    <property type="gene ID" value="CLYHEMG014468"/>
</dbReference>
<evidence type="ECO:0000256" key="2">
    <source>
        <dbReference type="ARBA" id="ARBA00022490"/>
    </source>
</evidence>
<dbReference type="CDD" id="cd22406">
    <property type="entry name" value="KH-I_Vigilin_rpt2"/>
    <property type="match status" value="1"/>
</dbReference>
<feature type="domain" description="K Homology" evidence="8">
    <location>
        <begin position="246"/>
        <end position="314"/>
    </location>
</feature>
<dbReference type="SMART" id="SM00322">
    <property type="entry name" value="KH"/>
    <property type="match status" value="15"/>
</dbReference>
<dbReference type="GeneID" id="136815607"/>
<feature type="domain" description="K Homology" evidence="8">
    <location>
        <begin position="1058"/>
        <end position="1131"/>
    </location>
</feature>
<dbReference type="CDD" id="cd22416">
    <property type="entry name" value="KH-I_Vigilin_rpt13"/>
    <property type="match status" value="1"/>
</dbReference>
<dbReference type="InterPro" id="IPR057778">
    <property type="entry name" value="KH_Vigilin_N"/>
</dbReference>
<dbReference type="CDD" id="cd22417">
    <property type="entry name" value="KH-I_Vigilin_rpt14"/>
    <property type="match status" value="1"/>
</dbReference>
<evidence type="ECO:0000256" key="3">
    <source>
        <dbReference type="ARBA" id="ARBA00022737"/>
    </source>
</evidence>
<dbReference type="CDD" id="cd22413">
    <property type="entry name" value="KH-I_Vigilin_rpt10"/>
    <property type="match status" value="1"/>
</dbReference>
<dbReference type="CDD" id="cd22410">
    <property type="entry name" value="KH-I_Vigilin_rpt7"/>
    <property type="match status" value="1"/>
</dbReference>
<dbReference type="GO" id="GO:0003729">
    <property type="term" value="F:mRNA binding"/>
    <property type="evidence" value="ECO:0007669"/>
    <property type="project" value="TreeGrafter"/>
</dbReference>
<name>A0A7M5WWZ6_9CNID</name>
<dbReference type="CDD" id="cd22418">
    <property type="entry name" value="KH-I_Vigilin_rpt15"/>
    <property type="match status" value="1"/>
</dbReference>
<keyword evidence="6" id="KW-0175">Coiled coil</keyword>
<dbReference type="FunFam" id="3.30.1370.10:FF:000018">
    <property type="entry name" value="vigilin isoform X1"/>
    <property type="match status" value="1"/>
</dbReference>
<keyword evidence="4 5" id="KW-0694">RNA-binding</keyword>
<feature type="region of interest" description="Disordered" evidence="7">
    <location>
        <begin position="1249"/>
        <end position="1299"/>
    </location>
</feature>
<proteinExistence type="predicted"/>
<feature type="domain" description="K Homology" evidence="8">
    <location>
        <begin position="823"/>
        <end position="891"/>
    </location>
</feature>
<keyword evidence="3" id="KW-0677">Repeat</keyword>
<feature type="domain" description="K Homology" evidence="8">
    <location>
        <begin position="604"/>
        <end position="672"/>
    </location>
</feature>
<feature type="domain" description="K Homology" evidence="8">
    <location>
        <begin position="1135"/>
        <end position="1201"/>
    </location>
</feature>
<dbReference type="CDD" id="cd22408">
    <property type="entry name" value="KH-I_Vigilin_rpt4"/>
    <property type="match status" value="1"/>
</dbReference>